<evidence type="ECO:0000313" key="2">
    <source>
        <dbReference type="EMBL" id="SBW09150.1"/>
    </source>
</evidence>
<dbReference type="InterPro" id="IPR006531">
    <property type="entry name" value="Gp5/Vgr_OB"/>
</dbReference>
<dbReference type="NCBIfam" id="TIGR01644">
    <property type="entry name" value="phage_P2_V"/>
    <property type="match status" value="1"/>
</dbReference>
<dbReference type="Gene3D" id="6.20.150.10">
    <property type="match status" value="1"/>
</dbReference>
<organism evidence="2">
    <name type="scientific">uncultured Alphaproteobacteria bacterium</name>
    <dbReference type="NCBI Taxonomy" id="91750"/>
    <lineage>
        <taxon>Bacteria</taxon>
        <taxon>Pseudomonadati</taxon>
        <taxon>Pseudomonadota</taxon>
        <taxon>Alphaproteobacteria</taxon>
        <taxon>environmental samples</taxon>
    </lineage>
</organism>
<feature type="domain" description="Gp5/Type VI secretion system Vgr protein OB-fold" evidence="1">
    <location>
        <begin position="26"/>
        <end position="93"/>
    </location>
</feature>
<dbReference type="InterPro" id="IPR013046">
    <property type="entry name" value="GpV/Gp45"/>
</dbReference>
<dbReference type="Gene3D" id="2.40.50.230">
    <property type="entry name" value="Gp5 N-terminal domain"/>
    <property type="match status" value="1"/>
</dbReference>
<reference evidence="2" key="1">
    <citation type="submission" date="2016-04" db="EMBL/GenBank/DDBJ databases">
        <authorList>
            <person name="Evans L.H."/>
            <person name="Alamgir A."/>
            <person name="Owens N."/>
            <person name="Weber N.D."/>
            <person name="Virtaneva K."/>
            <person name="Barbian K."/>
            <person name="Babar A."/>
            <person name="Rosenke K."/>
        </authorList>
    </citation>
    <scope>NUCLEOTIDE SEQUENCE</scope>
    <source>
        <strain evidence="2">86</strain>
    </source>
</reference>
<proteinExistence type="predicted"/>
<protein>
    <submittedName>
        <fullName evidence="2">Phage P2 baseplate assembly gpV-like protein (Modular protein)</fullName>
    </submittedName>
</protein>
<dbReference type="Pfam" id="PF04717">
    <property type="entry name" value="Phage_base_V"/>
    <property type="match status" value="1"/>
</dbReference>
<dbReference type="InterPro" id="IPR037026">
    <property type="entry name" value="Vgr_OB-fold_dom_sf"/>
</dbReference>
<evidence type="ECO:0000259" key="1">
    <source>
        <dbReference type="Pfam" id="PF04717"/>
    </source>
</evidence>
<dbReference type="AlphaFoldDB" id="A0A212KBU0"/>
<gene>
    <name evidence="2" type="ORF">KL86APRO_12527</name>
</gene>
<accession>A0A212KBU0</accession>
<name>A0A212KBU0_9PROT</name>
<dbReference type="EMBL" id="FLUO01000001">
    <property type="protein sequence ID" value="SBW09150.1"/>
    <property type="molecule type" value="Genomic_DNA"/>
</dbReference>
<sequence length="213" mass="22778">MSFAALIEELRQQVADLDRRLSNVVRPGRIVAVDPAGLVCRHQSGDLVTGWVRWLTHRAGADRDWWVPSVGEQAILFAPDGEPNQGWVLPAGYSNTFPAPETDPARHVVVYRDGARIVYDTAAHKLTAQIPGDIEATAEGAIALTAKGEVSVTSEALISFEAPAIQMHATRGGSGAAKLIGSFEMEGDLEVKGSIHATDTIIDDGGNTPNHEH</sequence>